<dbReference type="PANTHER" id="PTHR14969:SF13">
    <property type="entry name" value="AT30094P"/>
    <property type="match status" value="1"/>
</dbReference>
<organism evidence="3 4">
    <name type="scientific">Polynucleobacter antarcticus</name>
    <dbReference type="NCBI Taxonomy" id="1743162"/>
    <lineage>
        <taxon>Bacteria</taxon>
        <taxon>Pseudomonadati</taxon>
        <taxon>Pseudomonadota</taxon>
        <taxon>Betaproteobacteria</taxon>
        <taxon>Burkholderiales</taxon>
        <taxon>Burkholderiaceae</taxon>
        <taxon>Polynucleobacter</taxon>
    </lineage>
</organism>
<feature type="transmembrane region" description="Helical" evidence="1">
    <location>
        <begin position="181"/>
        <end position="200"/>
    </location>
</feature>
<dbReference type="KEGG" id="pani:DCO16_07355"/>
<accession>A0A6M9PTU2</accession>
<feature type="transmembrane region" description="Helical" evidence="1">
    <location>
        <begin position="12"/>
        <end position="33"/>
    </location>
</feature>
<dbReference type="EMBL" id="CP028941">
    <property type="protein sequence ID" value="QKM62888.1"/>
    <property type="molecule type" value="Genomic_DNA"/>
</dbReference>
<keyword evidence="1" id="KW-0472">Membrane</keyword>
<evidence type="ECO:0000256" key="1">
    <source>
        <dbReference type="SAM" id="Phobius"/>
    </source>
</evidence>
<evidence type="ECO:0000313" key="4">
    <source>
        <dbReference type="Proteomes" id="UP000500806"/>
    </source>
</evidence>
<sequence length="265" mass="28970">MAKHSKPEGRLASSLVWCIPLIPLALTIAIYWGDLQTPTFLWINRYTQILPDVIWTWLTFLGNGWGMYALCFPLLLLAPRLLSAGLIAALLGGIVSQILKLWLALPRPAGVLAMEDFYRIGEPLLFKAMPSGHTITAFAVISGIYFASTKDKRSSLWWLFILAVFSGLSRNAIGAHWLTDVLAGSAIGLWAGMIGAWISEYIPDRQLAPNKIGPRILALGGVGAIYVLLTQTLDSDLNQSLQYACVALIAITLAFFIKAQTTKAI</sequence>
<protein>
    <submittedName>
        <fullName evidence="3">PA-phosphatase</fullName>
    </submittedName>
</protein>
<feature type="transmembrane region" description="Helical" evidence="1">
    <location>
        <begin position="53"/>
        <end position="77"/>
    </location>
</feature>
<dbReference type="Proteomes" id="UP000500806">
    <property type="component" value="Chromosome"/>
</dbReference>
<dbReference type="PANTHER" id="PTHR14969">
    <property type="entry name" value="SPHINGOSINE-1-PHOSPHATE PHOSPHOHYDROLASE"/>
    <property type="match status" value="1"/>
</dbReference>
<proteinExistence type="predicted"/>
<feature type="transmembrane region" description="Helical" evidence="1">
    <location>
        <begin position="156"/>
        <end position="175"/>
    </location>
</feature>
<dbReference type="AlphaFoldDB" id="A0A6M9PTU2"/>
<gene>
    <name evidence="3" type="ORF">DCO16_07355</name>
</gene>
<evidence type="ECO:0000313" key="3">
    <source>
        <dbReference type="EMBL" id="QKM62888.1"/>
    </source>
</evidence>
<name>A0A6M9PTU2_9BURK</name>
<feature type="transmembrane region" description="Helical" evidence="1">
    <location>
        <begin position="84"/>
        <end position="105"/>
    </location>
</feature>
<dbReference type="SMART" id="SM00014">
    <property type="entry name" value="acidPPc"/>
    <property type="match status" value="1"/>
</dbReference>
<reference evidence="3 4" key="1">
    <citation type="submission" date="2018-04" db="EMBL/GenBank/DDBJ databases">
        <title>Polynucleobacter sp. LimPoW16 genome.</title>
        <authorList>
            <person name="Hahn M.W."/>
        </authorList>
    </citation>
    <scope>NUCLEOTIDE SEQUENCE [LARGE SCALE GENOMIC DNA]</scope>
    <source>
        <strain evidence="3 4">LimPoW16</strain>
    </source>
</reference>
<dbReference type="InterPro" id="IPR000326">
    <property type="entry name" value="PAP2/HPO"/>
</dbReference>
<keyword evidence="4" id="KW-1185">Reference proteome</keyword>
<dbReference type="RefSeq" id="WP_173943048.1">
    <property type="nucleotide sequence ID" value="NZ_CBCSCD010000001.1"/>
</dbReference>
<feature type="transmembrane region" description="Helical" evidence="1">
    <location>
        <begin position="212"/>
        <end position="229"/>
    </location>
</feature>
<dbReference type="CDD" id="cd01610">
    <property type="entry name" value="PAP2_like"/>
    <property type="match status" value="1"/>
</dbReference>
<dbReference type="Pfam" id="PF01569">
    <property type="entry name" value="PAP2"/>
    <property type="match status" value="1"/>
</dbReference>
<feature type="domain" description="Phosphatidic acid phosphatase type 2/haloperoxidase" evidence="2">
    <location>
        <begin position="84"/>
        <end position="197"/>
    </location>
</feature>
<keyword evidence="1" id="KW-0812">Transmembrane</keyword>
<keyword evidence="1" id="KW-1133">Transmembrane helix</keyword>
<dbReference type="SUPFAM" id="SSF48317">
    <property type="entry name" value="Acid phosphatase/Vanadium-dependent haloperoxidase"/>
    <property type="match status" value="1"/>
</dbReference>
<dbReference type="Gene3D" id="1.20.144.10">
    <property type="entry name" value="Phosphatidic acid phosphatase type 2/haloperoxidase"/>
    <property type="match status" value="1"/>
</dbReference>
<dbReference type="InterPro" id="IPR036938">
    <property type="entry name" value="PAP2/HPO_sf"/>
</dbReference>
<feature type="transmembrane region" description="Helical" evidence="1">
    <location>
        <begin position="241"/>
        <end position="259"/>
    </location>
</feature>
<feature type="transmembrane region" description="Helical" evidence="1">
    <location>
        <begin position="125"/>
        <end position="147"/>
    </location>
</feature>
<evidence type="ECO:0000259" key="2">
    <source>
        <dbReference type="SMART" id="SM00014"/>
    </source>
</evidence>